<dbReference type="AlphaFoldDB" id="A0AAE3XK11"/>
<dbReference type="RefSeq" id="WP_309936884.1">
    <property type="nucleotide sequence ID" value="NZ_AP025305.1"/>
</dbReference>
<evidence type="ECO:0000256" key="1">
    <source>
        <dbReference type="SAM" id="SignalP"/>
    </source>
</evidence>
<protein>
    <recommendedName>
        <fullName evidence="4">Carboxypeptidase-like regulatory domain-containing protein</fullName>
    </recommendedName>
</protein>
<name>A0AAE3XK11_9BACT</name>
<organism evidence="2 3">
    <name type="scientific">Aureibacter tunicatorum</name>
    <dbReference type="NCBI Taxonomy" id="866807"/>
    <lineage>
        <taxon>Bacteria</taxon>
        <taxon>Pseudomonadati</taxon>
        <taxon>Bacteroidota</taxon>
        <taxon>Cytophagia</taxon>
        <taxon>Cytophagales</taxon>
        <taxon>Persicobacteraceae</taxon>
        <taxon>Aureibacter</taxon>
    </lineage>
</organism>
<dbReference type="InterPro" id="IPR043741">
    <property type="entry name" value="DUF5686"/>
</dbReference>
<feature type="signal peptide" evidence="1">
    <location>
        <begin position="1"/>
        <end position="20"/>
    </location>
</feature>
<evidence type="ECO:0000313" key="2">
    <source>
        <dbReference type="EMBL" id="MDR6237419.1"/>
    </source>
</evidence>
<dbReference type="Pfam" id="PF18939">
    <property type="entry name" value="DUF5686"/>
    <property type="match status" value="1"/>
</dbReference>
<sequence>MKTKLLFFIFLCFSISSALGQGLKGSILDEEGNPIPFVSIYTSDAKFTTASNESGNYSLRLPKGEYEITFQHLSYQNKVIKAQINGTELQNQDVVLMNQSISLATVSVTGKSEDPAYAIMRKTISLRSYYLNLVESYSAKAYVKGSASLEKVPKVFKWMLDKEMRKSLDILLKEKMIVESIAEVEYKNPNQYKNKILSTKSNLPDTDFDPLPMVMSSIYEERFVDVLSPLARSAFSHYRFEYEGFFEDHGITINKIKVIPRQKGLKLFNGHIYIAEELWNVHSANLQFDSEFGLINMKQSYAPVSENVWMPVTFDILGQIEYLGVELDVQYLVSVSDYEIKLNKSIQALSENKENSVSEAIVSESLNNREMKKLEKEVRKSTSKKRESLEIKKEDEGFLDVEVDSLAYERDSIYWEEIRPIPLTLREEQSYIKLDTLKFIESNNEVDSSKASKIGKVFDSLIFGVDLAENDSLKKELRYLGLLQDLEYNTVDGLKMSTGLKFTKDYENNELEVVGKTRYAFSRKVWLGIGEINYKYAPLSRGEFSIKGGRDVVDFNEETGMNTWVNVFGTLILKENLKKFYQKDFLKLDNTVDIANGLVLTTTAEWAYREALRNHSGWYFFPWDREFTPNAPENKEIDNTSFDDHAALIFSGKLAFTPQYYYRIIDGKKRMAYSKFPTFEISYTKGVPKVLNSQVNFDELSFNIQQTFDLGVASKLRYKAVAGTFINNSSVFFMDFMHFNSVQLPVYFGENFGRYRLLNYYEYSTEESYFQLFGTVYADRILLKRLPWLNKTFIRELFFANYLYTPVLGNYVEIGYGVDNVFTIASLELATAIVNDEFKGVIFKVGFKF</sequence>
<comment type="caution">
    <text evidence="2">The sequence shown here is derived from an EMBL/GenBank/DDBJ whole genome shotgun (WGS) entry which is preliminary data.</text>
</comment>
<dbReference type="Proteomes" id="UP001185092">
    <property type="component" value="Unassembled WGS sequence"/>
</dbReference>
<dbReference type="InterPro" id="IPR008969">
    <property type="entry name" value="CarboxyPept-like_regulatory"/>
</dbReference>
<accession>A0AAE3XK11</accession>
<dbReference type="Gene3D" id="2.60.40.1120">
    <property type="entry name" value="Carboxypeptidase-like, regulatory domain"/>
    <property type="match status" value="1"/>
</dbReference>
<keyword evidence="1" id="KW-0732">Signal</keyword>
<dbReference type="SUPFAM" id="SSF49464">
    <property type="entry name" value="Carboxypeptidase regulatory domain-like"/>
    <property type="match status" value="1"/>
</dbReference>
<feature type="chain" id="PRO_5041924861" description="Carboxypeptidase-like regulatory domain-containing protein" evidence="1">
    <location>
        <begin position="21"/>
        <end position="849"/>
    </location>
</feature>
<evidence type="ECO:0008006" key="4">
    <source>
        <dbReference type="Google" id="ProtNLM"/>
    </source>
</evidence>
<gene>
    <name evidence="2" type="ORF">HNQ88_000395</name>
</gene>
<dbReference type="Pfam" id="PF13715">
    <property type="entry name" value="CarbopepD_reg_2"/>
    <property type="match status" value="1"/>
</dbReference>
<keyword evidence="3" id="KW-1185">Reference proteome</keyword>
<evidence type="ECO:0000313" key="3">
    <source>
        <dbReference type="Proteomes" id="UP001185092"/>
    </source>
</evidence>
<proteinExistence type="predicted"/>
<dbReference type="EMBL" id="JAVDQD010000001">
    <property type="protein sequence ID" value="MDR6237419.1"/>
    <property type="molecule type" value="Genomic_DNA"/>
</dbReference>
<reference evidence="2" key="1">
    <citation type="submission" date="2023-07" db="EMBL/GenBank/DDBJ databases">
        <title>Genomic Encyclopedia of Type Strains, Phase IV (KMG-IV): sequencing the most valuable type-strain genomes for metagenomic binning, comparative biology and taxonomic classification.</title>
        <authorList>
            <person name="Goeker M."/>
        </authorList>
    </citation>
    <scope>NUCLEOTIDE SEQUENCE</scope>
    <source>
        <strain evidence="2">DSM 26174</strain>
    </source>
</reference>